<dbReference type="EMBL" id="ML738590">
    <property type="protein sequence ID" value="KAE8167163.1"/>
    <property type="molecule type" value="Genomic_DNA"/>
</dbReference>
<reference evidence="2 3" key="1">
    <citation type="submission" date="2019-04" db="EMBL/GenBank/DDBJ databases">
        <title>Friends and foes A comparative genomics study of 23 Aspergillus species from section Flavi.</title>
        <authorList>
            <consortium name="DOE Joint Genome Institute"/>
            <person name="Kjaerbolling I."/>
            <person name="Vesth T."/>
            <person name="Frisvad J.C."/>
            <person name="Nybo J.L."/>
            <person name="Theobald S."/>
            <person name="Kildgaard S."/>
            <person name="Isbrandt T."/>
            <person name="Kuo A."/>
            <person name="Sato A."/>
            <person name="Lyhne E.K."/>
            <person name="Kogle M.E."/>
            <person name="Wiebenga A."/>
            <person name="Kun R.S."/>
            <person name="Lubbers R.J."/>
            <person name="Makela M.R."/>
            <person name="Barry K."/>
            <person name="Chovatia M."/>
            <person name="Clum A."/>
            <person name="Daum C."/>
            <person name="Haridas S."/>
            <person name="He G."/>
            <person name="LaButti K."/>
            <person name="Lipzen A."/>
            <person name="Mondo S."/>
            <person name="Riley R."/>
            <person name="Salamov A."/>
            <person name="Simmons B.A."/>
            <person name="Magnuson J.K."/>
            <person name="Henrissat B."/>
            <person name="Mortensen U.H."/>
            <person name="Larsen T.O."/>
            <person name="Devries R.P."/>
            <person name="Grigoriev I.V."/>
            <person name="Machida M."/>
            <person name="Baker S.E."/>
            <person name="Andersen M.R."/>
        </authorList>
    </citation>
    <scope>NUCLEOTIDE SEQUENCE [LARGE SCALE GENOMIC DNA]</scope>
    <source>
        <strain evidence="2 3">CBS 117626</strain>
    </source>
</reference>
<evidence type="ECO:0000313" key="3">
    <source>
        <dbReference type="Proteomes" id="UP000326950"/>
    </source>
</evidence>
<proteinExistence type="predicted"/>
<keyword evidence="1" id="KW-0472">Membrane</keyword>
<dbReference type="AlphaFoldDB" id="A0A5N6V8M3"/>
<gene>
    <name evidence="2" type="ORF">BDV40DRAFT_253397</name>
</gene>
<keyword evidence="1" id="KW-1133">Transmembrane helix</keyword>
<keyword evidence="1" id="KW-0812">Transmembrane</keyword>
<organism evidence="2 3">
    <name type="scientific">Aspergillus tamarii</name>
    <dbReference type="NCBI Taxonomy" id="41984"/>
    <lineage>
        <taxon>Eukaryota</taxon>
        <taxon>Fungi</taxon>
        <taxon>Dikarya</taxon>
        <taxon>Ascomycota</taxon>
        <taxon>Pezizomycotina</taxon>
        <taxon>Eurotiomycetes</taxon>
        <taxon>Eurotiomycetidae</taxon>
        <taxon>Eurotiales</taxon>
        <taxon>Aspergillaceae</taxon>
        <taxon>Aspergillus</taxon>
        <taxon>Aspergillus subgen. Circumdati</taxon>
    </lineage>
</organism>
<dbReference type="Proteomes" id="UP000326950">
    <property type="component" value="Unassembled WGS sequence"/>
</dbReference>
<keyword evidence="3" id="KW-1185">Reference proteome</keyword>
<accession>A0A5N6V8M3</accession>
<evidence type="ECO:0000256" key="1">
    <source>
        <dbReference type="SAM" id="Phobius"/>
    </source>
</evidence>
<protein>
    <submittedName>
        <fullName evidence="2">Uncharacterized protein</fullName>
    </submittedName>
</protein>
<evidence type="ECO:0000313" key="2">
    <source>
        <dbReference type="EMBL" id="KAE8167163.1"/>
    </source>
</evidence>
<feature type="transmembrane region" description="Helical" evidence="1">
    <location>
        <begin position="50"/>
        <end position="68"/>
    </location>
</feature>
<name>A0A5N6V8M3_ASPTM</name>
<sequence>MQDKRFDSPLKDFPFRRVVKVEPTGRFEEKELWKARIGRNHWMFQLKESWSGYCLLTYRVLYVVWYVLQYCHGTRYSYRRGNG</sequence>